<feature type="binding site" evidence="7">
    <location>
        <position position="60"/>
    </location>
    <ligand>
        <name>S-adenosyl-L-methionine</name>
        <dbReference type="ChEBI" id="CHEBI:59789"/>
    </ligand>
</feature>
<feature type="binding site" evidence="7">
    <location>
        <position position="39"/>
    </location>
    <ligand>
        <name>S-adenosyl-L-methionine</name>
        <dbReference type="ChEBI" id="CHEBI:59789"/>
    </ligand>
</feature>
<dbReference type="InterPro" id="IPR020598">
    <property type="entry name" value="rRNA_Ade_methylase_Trfase_N"/>
</dbReference>
<proteinExistence type="inferred from homology"/>
<dbReference type="PANTHER" id="PTHR11727:SF7">
    <property type="entry name" value="DIMETHYLADENOSINE TRANSFERASE-RELATED"/>
    <property type="match status" value="1"/>
</dbReference>
<keyword evidence="4 7" id="KW-0808">Transferase</keyword>
<feature type="region of interest" description="Disordered" evidence="8">
    <location>
        <begin position="250"/>
        <end position="270"/>
    </location>
</feature>
<evidence type="ECO:0000256" key="1">
    <source>
        <dbReference type="ARBA" id="ARBA00022490"/>
    </source>
</evidence>
<comment type="similarity">
    <text evidence="7">Belongs to the class I-like SAM-binding methyltransferase superfamily. rRNA adenine N(6)-methyltransferase family.</text>
</comment>
<keyword evidence="1" id="KW-0963">Cytoplasm</keyword>
<feature type="domain" description="Ribosomal RNA adenine methylase transferase N-terminal" evidence="9">
    <location>
        <begin position="19"/>
        <end position="187"/>
    </location>
</feature>
<evidence type="ECO:0000313" key="11">
    <source>
        <dbReference type="Proteomes" id="UP000034119"/>
    </source>
</evidence>
<comment type="caution">
    <text evidence="10">The sequence shown here is derived from an EMBL/GenBank/DDBJ whole genome shotgun (WGS) entry which is preliminary data.</text>
</comment>
<dbReference type="InterPro" id="IPR011530">
    <property type="entry name" value="rRNA_adenine_dimethylase"/>
</dbReference>
<dbReference type="SUPFAM" id="SSF53335">
    <property type="entry name" value="S-adenosyl-L-methionine-dependent methyltransferases"/>
    <property type="match status" value="1"/>
</dbReference>
<evidence type="ECO:0000256" key="7">
    <source>
        <dbReference type="PROSITE-ProRule" id="PRU01026"/>
    </source>
</evidence>
<keyword evidence="5 7" id="KW-0949">S-adenosyl-L-methionine</keyword>
<evidence type="ECO:0000256" key="4">
    <source>
        <dbReference type="ARBA" id="ARBA00022679"/>
    </source>
</evidence>
<gene>
    <name evidence="10" type="ORF">UY40_C0004G0047</name>
</gene>
<dbReference type="InterPro" id="IPR023165">
    <property type="entry name" value="rRNA_Ade_diMease-like_C"/>
</dbReference>
<evidence type="ECO:0000256" key="5">
    <source>
        <dbReference type="ARBA" id="ARBA00022691"/>
    </source>
</evidence>
<dbReference type="PROSITE" id="PS01131">
    <property type="entry name" value="RRNA_A_DIMETH"/>
    <property type="match status" value="1"/>
</dbReference>
<feature type="binding site" evidence="7">
    <location>
        <position position="14"/>
    </location>
    <ligand>
        <name>S-adenosyl-L-methionine</name>
        <dbReference type="ChEBI" id="CHEBI:59789"/>
    </ligand>
</feature>
<name>A0A0G1VHQ3_9BACT</name>
<dbReference type="Proteomes" id="UP000034119">
    <property type="component" value="Unassembled WGS sequence"/>
</dbReference>
<evidence type="ECO:0000256" key="2">
    <source>
        <dbReference type="ARBA" id="ARBA00022552"/>
    </source>
</evidence>
<dbReference type="NCBIfam" id="TIGR00755">
    <property type="entry name" value="ksgA"/>
    <property type="match status" value="1"/>
</dbReference>
<accession>A0A0G1VHQ3</accession>
<dbReference type="STRING" id="1618342.UY40_C0004G0047"/>
<dbReference type="EMBL" id="LCPW01000004">
    <property type="protein sequence ID" value="KKW06063.1"/>
    <property type="molecule type" value="Genomic_DNA"/>
</dbReference>
<evidence type="ECO:0000313" key="10">
    <source>
        <dbReference type="EMBL" id="KKW06063.1"/>
    </source>
</evidence>
<dbReference type="Gene3D" id="1.10.8.100">
    <property type="entry name" value="Ribosomal RNA adenine dimethylase-like, domain 2"/>
    <property type="match status" value="1"/>
</dbReference>
<evidence type="ECO:0000256" key="8">
    <source>
        <dbReference type="SAM" id="MobiDB-lite"/>
    </source>
</evidence>
<dbReference type="SMART" id="SM00650">
    <property type="entry name" value="rADc"/>
    <property type="match status" value="1"/>
</dbReference>
<dbReference type="GO" id="GO:0003723">
    <property type="term" value="F:RNA binding"/>
    <property type="evidence" value="ECO:0007669"/>
    <property type="project" value="UniProtKB-UniRule"/>
</dbReference>
<dbReference type="GO" id="GO:0005829">
    <property type="term" value="C:cytosol"/>
    <property type="evidence" value="ECO:0007669"/>
    <property type="project" value="TreeGrafter"/>
</dbReference>
<dbReference type="PROSITE" id="PS51689">
    <property type="entry name" value="SAM_RNA_A_N6_MT"/>
    <property type="match status" value="1"/>
</dbReference>
<dbReference type="AlphaFoldDB" id="A0A0G1VHQ3"/>
<reference evidence="10 11" key="1">
    <citation type="journal article" date="2015" name="Nature">
        <title>rRNA introns, odd ribosomes, and small enigmatic genomes across a large radiation of phyla.</title>
        <authorList>
            <person name="Brown C.T."/>
            <person name="Hug L.A."/>
            <person name="Thomas B.C."/>
            <person name="Sharon I."/>
            <person name="Castelle C.J."/>
            <person name="Singh A."/>
            <person name="Wilkins M.J."/>
            <person name="Williams K.H."/>
            <person name="Banfield J.F."/>
        </authorList>
    </citation>
    <scope>NUCLEOTIDE SEQUENCE [LARGE SCALE GENOMIC DNA]</scope>
</reference>
<evidence type="ECO:0000259" key="9">
    <source>
        <dbReference type="SMART" id="SM00650"/>
    </source>
</evidence>
<dbReference type="InterPro" id="IPR029063">
    <property type="entry name" value="SAM-dependent_MTases_sf"/>
</dbReference>
<feature type="compositionally biased region" description="Gly residues" evidence="8">
    <location>
        <begin position="261"/>
        <end position="270"/>
    </location>
</feature>
<feature type="binding site" evidence="7">
    <location>
        <position position="12"/>
    </location>
    <ligand>
        <name>S-adenosyl-L-methionine</name>
        <dbReference type="ChEBI" id="CHEBI:59789"/>
    </ligand>
</feature>
<evidence type="ECO:0000256" key="3">
    <source>
        <dbReference type="ARBA" id="ARBA00022603"/>
    </source>
</evidence>
<keyword evidence="2" id="KW-0698">rRNA processing</keyword>
<dbReference type="InterPro" id="IPR001737">
    <property type="entry name" value="KsgA/Erm"/>
</dbReference>
<dbReference type="Pfam" id="PF00398">
    <property type="entry name" value="RrnaAD"/>
    <property type="match status" value="1"/>
</dbReference>
<dbReference type="GO" id="GO:0000179">
    <property type="term" value="F:rRNA (adenine-N6,N6-)-dimethyltransferase activity"/>
    <property type="evidence" value="ECO:0007669"/>
    <property type="project" value="UniProtKB-UniRule"/>
</dbReference>
<keyword evidence="3 7" id="KW-0489">Methyltransferase</keyword>
<dbReference type="PANTHER" id="PTHR11727">
    <property type="entry name" value="DIMETHYLADENOSINE TRANSFERASE"/>
    <property type="match status" value="1"/>
</dbReference>
<feature type="binding site" evidence="7">
    <location>
        <position position="104"/>
    </location>
    <ligand>
        <name>S-adenosyl-L-methionine</name>
        <dbReference type="ChEBI" id="CHEBI:59789"/>
    </ligand>
</feature>
<dbReference type="Gene3D" id="3.40.50.150">
    <property type="entry name" value="Vaccinia Virus protein VP39"/>
    <property type="match status" value="1"/>
</dbReference>
<dbReference type="PATRIC" id="fig|1618342.3.peg.186"/>
<protein>
    <submittedName>
        <fullName evidence="10">Dimethyladenosine transferase</fullName>
    </submittedName>
</protein>
<feature type="binding site" evidence="7">
    <location>
        <position position="85"/>
    </location>
    <ligand>
        <name>S-adenosyl-L-methionine</name>
        <dbReference type="ChEBI" id="CHEBI:59789"/>
    </ligand>
</feature>
<evidence type="ECO:0000256" key="6">
    <source>
        <dbReference type="ARBA" id="ARBA00022884"/>
    </source>
</evidence>
<dbReference type="CDD" id="cd02440">
    <property type="entry name" value="AdoMet_MTases"/>
    <property type="match status" value="1"/>
</dbReference>
<sequence length="270" mass="30241">MKIKPKKSWGQNFLTEETVAEDLIKTAQITKDDTVLEVGAGLGAVTAPLAEHAKKVVAVELDRELIPDLKKNLKNSKNVEVLHADILEVDLAGLKLNDFKIVGAIPYQITSPLIHKLLHSSLRPKSITFIVQKEVAEKLTASPPKATYLSSFVANFGEAKITRVIPPQAFNPPPKVESAILQITLFEKPKIADTYKLEKLLHHGFLQPRKMIHHRFPAEALEETQINPSFRPANLTKQNWQDLYERFGRGKNQREKKNRRGGGVWIKGGA</sequence>
<organism evidence="10 11">
    <name type="scientific">candidate division CPR1 bacterium GW2011_GWC1_49_13</name>
    <dbReference type="NCBI Taxonomy" id="1618342"/>
    <lineage>
        <taxon>Bacteria</taxon>
        <taxon>candidate division CPR1</taxon>
    </lineage>
</organism>
<keyword evidence="6 7" id="KW-0694">RNA-binding</keyword>
<dbReference type="InterPro" id="IPR020596">
    <property type="entry name" value="rRNA_Ade_Mease_Trfase_CS"/>
</dbReference>